<keyword evidence="1" id="KW-0560">Oxidoreductase</keyword>
<gene>
    <name evidence="2" type="ORF">B2A_10749</name>
</gene>
<protein>
    <recommendedName>
        <fullName evidence="3">Methylenetetrahydrofolate reductase (NAD(P)H)</fullName>
    </recommendedName>
</protein>
<dbReference type="Gene3D" id="3.20.20.220">
    <property type="match status" value="1"/>
</dbReference>
<reference evidence="2" key="2">
    <citation type="journal article" date="2014" name="ISME J.">
        <title>Microbial stratification in low pH oxic and suboxic macroscopic growths along an acid mine drainage.</title>
        <authorList>
            <person name="Mendez-Garcia C."/>
            <person name="Mesa V."/>
            <person name="Sprenger R.R."/>
            <person name="Richter M."/>
            <person name="Diez M.S."/>
            <person name="Solano J."/>
            <person name="Bargiela R."/>
            <person name="Golyshina O.V."/>
            <person name="Manteca A."/>
            <person name="Ramos J.L."/>
            <person name="Gallego J.R."/>
            <person name="Llorente I."/>
            <person name="Martins Dos Santos V.A."/>
            <person name="Jensen O.N."/>
            <person name="Pelaez A.I."/>
            <person name="Sanchez J."/>
            <person name="Ferrer M."/>
        </authorList>
    </citation>
    <scope>NUCLEOTIDE SEQUENCE</scope>
</reference>
<dbReference type="EMBL" id="AUZZ01007740">
    <property type="protein sequence ID" value="EQD41284.1"/>
    <property type="molecule type" value="Genomic_DNA"/>
</dbReference>
<name>T1AKJ3_9ZZZZ</name>
<feature type="non-terminal residue" evidence="2">
    <location>
        <position position="242"/>
    </location>
</feature>
<dbReference type="InterPro" id="IPR029041">
    <property type="entry name" value="FAD-linked_oxidoreductase-like"/>
</dbReference>
<reference evidence="2" key="1">
    <citation type="submission" date="2013-08" db="EMBL/GenBank/DDBJ databases">
        <authorList>
            <person name="Mendez C."/>
            <person name="Richter M."/>
            <person name="Ferrer M."/>
            <person name="Sanchez J."/>
        </authorList>
    </citation>
    <scope>NUCLEOTIDE SEQUENCE</scope>
</reference>
<dbReference type="GO" id="GO:0016491">
    <property type="term" value="F:oxidoreductase activity"/>
    <property type="evidence" value="ECO:0007669"/>
    <property type="project" value="UniProtKB-KW"/>
</dbReference>
<dbReference type="AlphaFoldDB" id="T1AKJ3"/>
<proteinExistence type="predicted"/>
<dbReference type="SUPFAM" id="SSF51730">
    <property type="entry name" value="FAD-linked oxidoreductase"/>
    <property type="match status" value="1"/>
</dbReference>
<accession>T1AKJ3</accession>
<sequence>MSRTLIEALRGRPLLFEPVPPMARTPPARAAEQVEAVARLVEEVPRIDAINLPELVDENHDGRPYYRTVDPRVYGRALGERTRRPIVVNKVVAHLEGPDSLAAWVEETVGYGIRHAVLVGGSSRYIPYPGPTVAEANRICAPAFSRHGGGIGNIAIPQRQGEPFRMLSKTRGGASFFSTQLVFGAGPIVEMVNEYGRLCLQANLPPAAVLVSLAPIADEMDAEFVRWLGADIPIAAEREILS</sequence>
<evidence type="ECO:0008006" key="3">
    <source>
        <dbReference type="Google" id="ProtNLM"/>
    </source>
</evidence>
<organism evidence="2">
    <name type="scientific">mine drainage metagenome</name>
    <dbReference type="NCBI Taxonomy" id="410659"/>
    <lineage>
        <taxon>unclassified sequences</taxon>
        <taxon>metagenomes</taxon>
        <taxon>ecological metagenomes</taxon>
    </lineage>
</organism>
<evidence type="ECO:0000313" key="2">
    <source>
        <dbReference type="EMBL" id="EQD41284.1"/>
    </source>
</evidence>
<comment type="caution">
    <text evidence="2">The sequence shown here is derived from an EMBL/GenBank/DDBJ whole genome shotgun (WGS) entry which is preliminary data.</text>
</comment>
<evidence type="ECO:0000256" key="1">
    <source>
        <dbReference type="ARBA" id="ARBA00023002"/>
    </source>
</evidence>